<feature type="region of interest" description="Disordered" evidence="9">
    <location>
        <begin position="261"/>
        <end position="281"/>
    </location>
</feature>
<comment type="caution">
    <text evidence="12">The sequence shown here is derived from an EMBL/GenBank/DDBJ whole genome shotgun (WGS) entry which is preliminary data.</text>
</comment>
<comment type="similarity">
    <text evidence="2">Belongs to the PIAS family.</text>
</comment>
<dbReference type="VEuPathDB" id="FungiDB:MGL_0065"/>
<keyword evidence="3" id="KW-0808">Transferase</keyword>
<dbReference type="PANTHER" id="PTHR10782:SF4">
    <property type="entry name" value="TONALLI, ISOFORM E"/>
    <property type="match status" value="1"/>
</dbReference>
<evidence type="ECO:0000259" key="10">
    <source>
        <dbReference type="PROSITE" id="PS51044"/>
    </source>
</evidence>
<dbReference type="Gene3D" id="3.30.40.10">
    <property type="entry name" value="Zinc/RING finger domain, C3HC4 (zinc finger)"/>
    <property type="match status" value="1"/>
</dbReference>
<evidence type="ECO:0000313" key="12">
    <source>
        <dbReference type="EMBL" id="EDP45076.1"/>
    </source>
</evidence>
<accession>A8PRJ2</accession>
<reference evidence="12 13" key="1">
    <citation type="journal article" date="2007" name="Proc. Natl. Acad. Sci. U.S.A.">
        <title>Dandruff-associated Malassezia genomes reveal convergent and divergent virulence traits shared with plant and human fungal pathogens.</title>
        <authorList>
            <person name="Xu J."/>
            <person name="Saunders C.W."/>
            <person name="Hu P."/>
            <person name="Grant R.A."/>
            <person name="Boekhout T."/>
            <person name="Kuramae E.E."/>
            <person name="Kronstad J.W."/>
            <person name="Deangelis Y.M."/>
            <person name="Reeder N.L."/>
            <person name="Johnstone K.R."/>
            <person name="Leland M."/>
            <person name="Fieno A.M."/>
            <person name="Begley W.M."/>
            <person name="Sun Y."/>
            <person name="Lacey M.P."/>
            <person name="Chaudhary T."/>
            <person name="Keough T."/>
            <person name="Chu L."/>
            <person name="Sears R."/>
            <person name="Yuan B."/>
            <person name="Dawson T.L.Jr."/>
        </authorList>
    </citation>
    <scope>NUCLEOTIDE SEQUENCE [LARGE SCALE GENOMIC DNA]</scope>
    <source>
        <strain evidence="13">ATCC MYA-4612 / CBS 7966</strain>
    </source>
</reference>
<dbReference type="UniPathway" id="UPA00886"/>
<keyword evidence="13" id="KW-1185">Reference proteome</keyword>
<dbReference type="Proteomes" id="UP000008837">
    <property type="component" value="Unassembled WGS sequence"/>
</dbReference>
<evidence type="ECO:0000256" key="7">
    <source>
        <dbReference type="ARBA" id="ARBA00022833"/>
    </source>
</evidence>
<evidence type="ECO:0000256" key="4">
    <source>
        <dbReference type="ARBA" id="ARBA00022723"/>
    </source>
</evidence>
<feature type="region of interest" description="Disordered" evidence="9">
    <location>
        <begin position="446"/>
        <end position="531"/>
    </location>
</feature>
<keyword evidence="5 8" id="KW-0863">Zinc-finger</keyword>
<evidence type="ECO:0000259" key="11">
    <source>
        <dbReference type="PROSITE" id="PS51466"/>
    </source>
</evidence>
<comment type="pathway">
    <text evidence="1">Protein modification; protein sumoylation.</text>
</comment>
<name>A8PRJ2_MALGO</name>
<sequence length="531" mass="58870">MELGAVSILSDYVKSLKVADLKEHIKAFNERLPFCPHMRLSGNKTELAQRLTEAVLASCMNPQYFQEMLCVIAPLGYTCWSSDQDRLRRAANQYTSFYGRSPANGEAPPSLSILGVPASGSFESFTASSNARVNAGSASSTNSASTSTAPKSLTPNSLKQLRFWPSPFYEVQEFVSSIVQVPEAPPASGRRQVGVSFTLSEKQVDRLLDTQHLHQLRLFCTTFDQFMASVSPKREAAPVEFPYTCDARINEHSLNVNLRGNKKHAGRVSPPNLNRNGHLSLQPGKLNRVELSYANAPSRYTMVIALCKITTAEQLTEQLKHRRYRSKEAVIDMMHKKSRDEDIETGASTLKLTCPLTYVRMAVPCRSNTCDHIQCFDASSFFSMNEQSPQWQCPVCSQDIKPEDLRMDGYVEDILRRVPPDLDAVLVESDGSWHSPDDQYHSGSAYITSLPPSIPMDQDTLLDHTPSPERTPQRSLPSNQLEPTKQEVATPPCISFPADLNTSGTSLVHPTEHSEPSADVIDLTLSSDEGE</sequence>
<dbReference type="KEGG" id="mgl:MGL_0065"/>
<dbReference type="AlphaFoldDB" id="A8PRJ2"/>
<dbReference type="PROSITE" id="PS51044">
    <property type="entry name" value="ZF_SP_RING"/>
    <property type="match status" value="1"/>
</dbReference>
<evidence type="ECO:0000256" key="6">
    <source>
        <dbReference type="ARBA" id="ARBA00022786"/>
    </source>
</evidence>
<evidence type="ECO:0000256" key="8">
    <source>
        <dbReference type="PROSITE-ProRule" id="PRU00452"/>
    </source>
</evidence>
<dbReference type="GO" id="GO:0016925">
    <property type="term" value="P:protein sumoylation"/>
    <property type="evidence" value="ECO:0007669"/>
    <property type="project" value="UniProtKB-UniPathway"/>
</dbReference>
<evidence type="ECO:0000313" key="13">
    <source>
        <dbReference type="Proteomes" id="UP000008837"/>
    </source>
</evidence>
<dbReference type="SUPFAM" id="SSF57850">
    <property type="entry name" value="RING/U-box"/>
    <property type="match status" value="1"/>
</dbReference>
<dbReference type="Pfam" id="PF02891">
    <property type="entry name" value="zf-MIZ"/>
    <property type="match status" value="1"/>
</dbReference>
<dbReference type="GO" id="GO:0008270">
    <property type="term" value="F:zinc ion binding"/>
    <property type="evidence" value="ECO:0007669"/>
    <property type="project" value="UniProtKB-KW"/>
</dbReference>
<keyword evidence="4" id="KW-0479">Metal-binding</keyword>
<keyword evidence="7" id="KW-0862">Zinc</keyword>
<dbReference type="OrthoDB" id="28127at2759"/>
<dbReference type="PROSITE" id="PS51466">
    <property type="entry name" value="PINIT"/>
    <property type="match status" value="1"/>
</dbReference>
<dbReference type="InterPro" id="IPR004181">
    <property type="entry name" value="Znf_MIZ"/>
</dbReference>
<dbReference type="GO" id="GO:0061665">
    <property type="term" value="F:SUMO ligase activity"/>
    <property type="evidence" value="ECO:0007669"/>
    <property type="project" value="TreeGrafter"/>
</dbReference>
<dbReference type="InterPro" id="IPR023321">
    <property type="entry name" value="PINIT"/>
</dbReference>
<organism evidence="12 13">
    <name type="scientific">Malassezia globosa (strain ATCC MYA-4612 / CBS 7966)</name>
    <name type="common">Dandruff-associated fungus</name>
    <dbReference type="NCBI Taxonomy" id="425265"/>
    <lineage>
        <taxon>Eukaryota</taxon>
        <taxon>Fungi</taxon>
        <taxon>Dikarya</taxon>
        <taxon>Basidiomycota</taxon>
        <taxon>Ustilaginomycotina</taxon>
        <taxon>Malasseziomycetes</taxon>
        <taxon>Malasseziales</taxon>
        <taxon>Malasseziaceae</taxon>
        <taxon>Malassezia</taxon>
    </lineage>
</organism>
<evidence type="ECO:0000256" key="5">
    <source>
        <dbReference type="ARBA" id="ARBA00022771"/>
    </source>
</evidence>
<dbReference type="GeneID" id="5856596"/>
<feature type="compositionally biased region" description="Low complexity" evidence="9">
    <location>
        <begin position="137"/>
        <end position="149"/>
    </location>
</feature>
<dbReference type="STRING" id="425265.A8PRJ2"/>
<dbReference type="Gene3D" id="2.60.120.780">
    <property type="entry name" value="PINIT domain"/>
    <property type="match status" value="1"/>
</dbReference>
<keyword evidence="6" id="KW-0833">Ubl conjugation pathway</keyword>
<evidence type="ECO:0000256" key="9">
    <source>
        <dbReference type="SAM" id="MobiDB-lite"/>
    </source>
</evidence>
<feature type="domain" description="SP-RING-type" evidence="10">
    <location>
        <begin position="339"/>
        <end position="420"/>
    </location>
</feature>
<evidence type="ECO:0000256" key="2">
    <source>
        <dbReference type="ARBA" id="ARBA00005383"/>
    </source>
</evidence>
<dbReference type="InParanoid" id="A8PRJ2"/>
<dbReference type="GO" id="GO:0000785">
    <property type="term" value="C:chromatin"/>
    <property type="evidence" value="ECO:0007669"/>
    <property type="project" value="TreeGrafter"/>
</dbReference>
<feature type="region of interest" description="Disordered" evidence="9">
    <location>
        <begin position="133"/>
        <end position="154"/>
    </location>
</feature>
<protein>
    <recommendedName>
        <fullName evidence="14">SP-RING-type domain-containing protein</fullName>
    </recommendedName>
</protein>
<dbReference type="InterPro" id="IPR013083">
    <property type="entry name" value="Znf_RING/FYVE/PHD"/>
</dbReference>
<dbReference type="PANTHER" id="PTHR10782">
    <property type="entry name" value="ZINC FINGER MIZ DOMAIN-CONTAINING PROTEIN"/>
    <property type="match status" value="1"/>
</dbReference>
<dbReference type="RefSeq" id="XP_001732290.1">
    <property type="nucleotide sequence ID" value="XM_001732238.1"/>
</dbReference>
<feature type="domain" description="PINIT" evidence="11">
    <location>
        <begin position="152"/>
        <end position="310"/>
    </location>
</feature>
<dbReference type="InterPro" id="IPR038654">
    <property type="entry name" value="PINIT_sf"/>
</dbReference>
<gene>
    <name evidence="12" type="ORF">MGL_0065</name>
</gene>
<evidence type="ECO:0000256" key="1">
    <source>
        <dbReference type="ARBA" id="ARBA00004718"/>
    </source>
</evidence>
<dbReference type="EMBL" id="AAYY01000001">
    <property type="protein sequence ID" value="EDP45076.1"/>
    <property type="molecule type" value="Genomic_DNA"/>
</dbReference>
<proteinExistence type="inferred from homology"/>
<evidence type="ECO:0008006" key="14">
    <source>
        <dbReference type="Google" id="ProtNLM"/>
    </source>
</evidence>
<dbReference type="OMA" id="IEPNGDW"/>
<evidence type="ECO:0000256" key="3">
    <source>
        <dbReference type="ARBA" id="ARBA00022679"/>
    </source>
</evidence>
<dbReference type="Pfam" id="PF14324">
    <property type="entry name" value="PINIT"/>
    <property type="match status" value="1"/>
</dbReference>
<feature type="compositionally biased region" description="Polar residues" evidence="9">
    <location>
        <begin position="468"/>
        <end position="483"/>
    </location>
</feature>